<reference evidence="3 4" key="1">
    <citation type="submission" date="2015-11" db="EMBL/GenBank/DDBJ databases">
        <authorList>
            <person name="Zhang Y."/>
            <person name="Guo Z."/>
        </authorList>
    </citation>
    <scope>NUCLEOTIDE SEQUENCE [LARGE SCALE GENOMIC DNA]</scope>
    <source>
        <strain evidence="3 4">KCTC 32221</strain>
    </source>
</reference>
<gene>
    <name evidence="3" type="ORF">PS2015_2926</name>
</gene>
<dbReference type="InterPro" id="IPR042095">
    <property type="entry name" value="SUMF_sf"/>
</dbReference>
<evidence type="ECO:0000259" key="2">
    <source>
        <dbReference type="Pfam" id="PF03781"/>
    </source>
</evidence>
<name>A0A0S2KGW1_9GAMM</name>
<feature type="signal peptide" evidence="1">
    <location>
        <begin position="1"/>
        <end position="26"/>
    </location>
</feature>
<dbReference type="GO" id="GO:0120147">
    <property type="term" value="F:formylglycine-generating oxidase activity"/>
    <property type="evidence" value="ECO:0007669"/>
    <property type="project" value="TreeGrafter"/>
</dbReference>
<protein>
    <recommendedName>
        <fullName evidence="2">Sulfatase-modifying factor enzyme-like domain-containing protein</fullName>
    </recommendedName>
</protein>
<dbReference type="PANTHER" id="PTHR23150:SF19">
    <property type="entry name" value="FORMYLGLYCINE-GENERATING ENZYME"/>
    <property type="match status" value="1"/>
</dbReference>
<dbReference type="Pfam" id="PF03781">
    <property type="entry name" value="FGE-sulfatase"/>
    <property type="match status" value="1"/>
</dbReference>
<feature type="chain" id="PRO_5006601688" description="Sulfatase-modifying factor enzyme-like domain-containing protein" evidence="1">
    <location>
        <begin position="27"/>
        <end position="274"/>
    </location>
</feature>
<dbReference type="PANTHER" id="PTHR23150">
    <property type="entry name" value="SULFATASE MODIFYING FACTOR 1, 2"/>
    <property type="match status" value="1"/>
</dbReference>
<evidence type="ECO:0000313" key="3">
    <source>
        <dbReference type="EMBL" id="ALO47553.1"/>
    </source>
</evidence>
<dbReference type="KEGG" id="pspi:PS2015_2926"/>
<accession>A0A0S2KGW1</accession>
<feature type="domain" description="Sulfatase-modifying factor enzyme-like" evidence="2">
    <location>
        <begin position="42"/>
        <end position="270"/>
    </location>
</feature>
<dbReference type="SUPFAM" id="SSF56436">
    <property type="entry name" value="C-type lectin-like"/>
    <property type="match status" value="1"/>
</dbReference>
<dbReference type="OrthoDB" id="9768004at2"/>
<evidence type="ECO:0000313" key="4">
    <source>
        <dbReference type="Proteomes" id="UP000065641"/>
    </source>
</evidence>
<dbReference type="RefSeq" id="WP_058022933.1">
    <property type="nucleotide sequence ID" value="NZ_CP013189.1"/>
</dbReference>
<dbReference type="InterPro" id="IPR005532">
    <property type="entry name" value="SUMF_dom"/>
</dbReference>
<keyword evidence="4" id="KW-1185">Reference proteome</keyword>
<sequence length="274" mass="30400" precursor="true">MLKTFKTYNRILTCALSVSVFGIAIADQLPGVYVDNPELIPPLVEIPAGCVETGTMLMNDRGILPGEVCVEGFAMTQYEIRYAEFEHFLADRASPAAMSSVLFKNTGDLAMFPVTEISWFEAMEYAIWLSNKTGRTFRLPTEEEWEYAARAGMGFGAQYSWGNQPDPDAAHCLDCSTHSDSDASLPSGQFAPNAFGLYDMHGNVAEWTIGCYHGQDEVLQRNRGGRQLTTCRIGVVRGGSWRSHQQNITFWVRSAQESTKPAVDVGFRLLMETP</sequence>
<proteinExistence type="predicted"/>
<dbReference type="STRING" id="1249552.PS2015_2926"/>
<evidence type="ECO:0000256" key="1">
    <source>
        <dbReference type="SAM" id="SignalP"/>
    </source>
</evidence>
<organism evidence="3 4">
    <name type="scientific">Pseudohongiella spirulinae</name>
    <dbReference type="NCBI Taxonomy" id="1249552"/>
    <lineage>
        <taxon>Bacteria</taxon>
        <taxon>Pseudomonadati</taxon>
        <taxon>Pseudomonadota</taxon>
        <taxon>Gammaproteobacteria</taxon>
        <taxon>Pseudomonadales</taxon>
        <taxon>Pseudohongiellaceae</taxon>
        <taxon>Pseudohongiella</taxon>
    </lineage>
</organism>
<dbReference type="Proteomes" id="UP000065641">
    <property type="component" value="Chromosome"/>
</dbReference>
<dbReference type="InterPro" id="IPR051043">
    <property type="entry name" value="Sulfatase_Mod_Factor_Kinase"/>
</dbReference>
<dbReference type="InterPro" id="IPR016187">
    <property type="entry name" value="CTDL_fold"/>
</dbReference>
<dbReference type="Gene3D" id="3.90.1580.10">
    <property type="entry name" value="paralog of FGE (formylglycine-generating enzyme)"/>
    <property type="match status" value="1"/>
</dbReference>
<dbReference type="EMBL" id="CP013189">
    <property type="protein sequence ID" value="ALO47553.1"/>
    <property type="molecule type" value="Genomic_DNA"/>
</dbReference>
<keyword evidence="1" id="KW-0732">Signal</keyword>
<dbReference type="AlphaFoldDB" id="A0A0S2KGW1"/>